<evidence type="ECO:0000256" key="1">
    <source>
        <dbReference type="SAM" id="SignalP"/>
    </source>
</evidence>
<feature type="signal peptide" evidence="1">
    <location>
        <begin position="1"/>
        <end position="18"/>
    </location>
</feature>
<comment type="caution">
    <text evidence="2">The sequence shown here is derived from an EMBL/GenBank/DDBJ whole genome shotgun (WGS) entry which is preliminary data.</text>
</comment>
<dbReference type="Proteomes" id="UP001501436">
    <property type="component" value="Unassembled WGS sequence"/>
</dbReference>
<sequence>MKLKLILFFCGICFNSLAQQVPKRASFEDTIKFIEHEVVDLTAIGDLFIVDAFTDIYKQPALYQDSVLTFLKQHHTYQQNVIAACSMMGLPREQYLSLLLSYYELYKQGYIDEKLLNEIILFNPADSRYKFISSYNNDKMKQLALLIQKDKRLSKKFKKWMAKIASGKIYKDLKGGGFIPD</sequence>
<keyword evidence="3" id="KW-1185">Reference proteome</keyword>
<reference evidence="3" key="1">
    <citation type="journal article" date="2019" name="Int. J. Syst. Evol. Microbiol.">
        <title>The Global Catalogue of Microorganisms (GCM) 10K type strain sequencing project: providing services to taxonomists for standard genome sequencing and annotation.</title>
        <authorList>
            <consortium name="The Broad Institute Genomics Platform"/>
            <consortium name="The Broad Institute Genome Sequencing Center for Infectious Disease"/>
            <person name="Wu L."/>
            <person name="Ma J."/>
        </authorList>
    </citation>
    <scope>NUCLEOTIDE SEQUENCE [LARGE SCALE GENOMIC DNA]</scope>
    <source>
        <strain evidence="3">JCM 18283</strain>
    </source>
</reference>
<feature type="chain" id="PRO_5047084516" evidence="1">
    <location>
        <begin position="19"/>
        <end position="181"/>
    </location>
</feature>
<gene>
    <name evidence="2" type="ORF">GCM10023313_02800</name>
</gene>
<accession>A0ABP9FJ41</accession>
<evidence type="ECO:0000313" key="3">
    <source>
        <dbReference type="Proteomes" id="UP001501436"/>
    </source>
</evidence>
<dbReference type="RefSeq" id="WP_345329070.1">
    <property type="nucleotide sequence ID" value="NZ_BAABJI010000001.1"/>
</dbReference>
<dbReference type="EMBL" id="BAABJI010000001">
    <property type="protein sequence ID" value="GAA4903691.1"/>
    <property type="molecule type" value="Genomic_DNA"/>
</dbReference>
<organism evidence="2 3">
    <name type="scientific">Mucilaginibacter defluvii</name>
    <dbReference type="NCBI Taxonomy" id="1196019"/>
    <lineage>
        <taxon>Bacteria</taxon>
        <taxon>Pseudomonadati</taxon>
        <taxon>Bacteroidota</taxon>
        <taxon>Sphingobacteriia</taxon>
        <taxon>Sphingobacteriales</taxon>
        <taxon>Sphingobacteriaceae</taxon>
        <taxon>Mucilaginibacter</taxon>
    </lineage>
</organism>
<evidence type="ECO:0000313" key="2">
    <source>
        <dbReference type="EMBL" id="GAA4903691.1"/>
    </source>
</evidence>
<keyword evidence="1" id="KW-0732">Signal</keyword>
<proteinExistence type="predicted"/>
<name>A0ABP9FJ41_9SPHI</name>
<protein>
    <submittedName>
        <fullName evidence="2">Uncharacterized protein</fullName>
    </submittedName>
</protein>